<feature type="domain" description="N-acetyltransferase" evidence="3">
    <location>
        <begin position="1"/>
        <end position="152"/>
    </location>
</feature>
<dbReference type="GO" id="GO:0016747">
    <property type="term" value="F:acyltransferase activity, transferring groups other than amino-acyl groups"/>
    <property type="evidence" value="ECO:0007669"/>
    <property type="project" value="InterPro"/>
</dbReference>
<dbReference type="Proteomes" id="UP000199072">
    <property type="component" value="Unassembled WGS sequence"/>
</dbReference>
<dbReference type="InterPro" id="IPR050832">
    <property type="entry name" value="Bact_Acetyltransf"/>
</dbReference>
<sequence>MLIRQATLNDIPTLLQFEQGVISAERPFDSTLIDSAIKYYDLEEFITSPDIEFLVAEVDDILAGCGYARIMESPKPYFKYATYAYLGFMYVLPQYRGRGVNQLIVEALKQWSRKQGLTEIRLQVYNDNEPAIKAYEKAGFVKHMVEMRVDID</sequence>
<dbReference type="GO" id="GO:0005840">
    <property type="term" value="C:ribosome"/>
    <property type="evidence" value="ECO:0007669"/>
    <property type="project" value="UniProtKB-KW"/>
</dbReference>
<organism evidence="4 5">
    <name type="scientific">Mucilaginibacter pineti</name>
    <dbReference type="NCBI Taxonomy" id="1391627"/>
    <lineage>
        <taxon>Bacteria</taxon>
        <taxon>Pseudomonadati</taxon>
        <taxon>Bacteroidota</taxon>
        <taxon>Sphingobacteriia</taxon>
        <taxon>Sphingobacteriales</taxon>
        <taxon>Sphingobacteriaceae</taxon>
        <taxon>Mucilaginibacter</taxon>
    </lineage>
</organism>
<keyword evidence="2" id="KW-0012">Acyltransferase</keyword>
<accession>A0A1G7I5S3</accession>
<name>A0A1G7I5S3_9SPHI</name>
<evidence type="ECO:0000256" key="2">
    <source>
        <dbReference type="ARBA" id="ARBA00023315"/>
    </source>
</evidence>
<dbReference type="InterPro" id="IPR000182">
    <property type="entry name" value="GNAT_dom"/>
</dbReference>
<dbReference type="EMBL" id="FNAI01000012">
    <property type="protein sequence ID" value="SDF07886.1"/>
    <property type="molecule type" value="Genomic_DNA"/>
</dbReference>
<dbReference type="PANTHER" id="PTHR43877:SF2">
    <property type="entry name" value="AMINOALKYLPHOSPHONATE N-ACETYLTRANSFERASE-RELATED"/>
    <property type="match status" value="1"/>
</dbReference>
<keyword evidence="1" id="KW-0808">Transferase</keyword>
<reference evidence="4 5" key="1">
    <citation type="submission" date="2016-10" db="EMBL/GenBank/DDBJ databases">
        <authorList>
            <person name="de Groot N.N."/>
        </authorList>
    </citation>
    <scope>NUCLEOTIDE SEQUENCE [LARGE SCALE GENOMIC DNA]</scope>
    <source>
        <strain evidence="4 5">47C3B</strain>
    </source>
</reference>
<dbReference type="STRING" id="1391627.SAMN05216464_112157"/>
<dbReference type="AlphaFoldDB" id="A0A1G7I5S3"/>
<proteinExistence type="predicted"/>
<dbReference type="RefSeq" id="WP_205411337.1">
    <property type="nucleotide sequence ID" value="NZ_FNAI01000012.1"/>
</dbReference>
<keyword evidence="4" id="KW-0687">Ribonucleoprotein</keyword>
<evidence type="ECO:0000256" key="1">
    <source>
        <dbReference type="ARBA" id="ARBA00022679"/>
    </source>
</evidence>
<dbReference type="SUPFAM" id="SSF55729">
    <property type="entry name" value="Acyl-CoA N-acyltransferases (Nat)"/>
    <property type="match status" value="1"/>
</dbReference>
<protein>
    <submittedName>
        <fullName evidence="4">Ribosomal protein S18 acetylase RimI</fullName>
    </submittedName>
</protein>
<dbReference type="PROSITE" id="PS51186">
    <property type="entry name" value="GNAT"/>
    <property type="match status" value="1"/>
</dbReference>
<evidence type="ECO:0000313" key="5">
    <source>
        <dbReference type="Proteomes" id="UP000199072"/>
    </source>
</evidence>
<dbReference type="InterPro" id="IPR016181">
    <property type="entry name" value="Acyl_CoA_acyltransferase"/>
</dbReference>
<dbReference type="PANTHER" id="PTHR43877">
    <property type="entry name" value="AMINOALKYLPHOSPHONATE N-ACETYLTRANSFERASE-RELATED-RELATED"/>
    <property type="match status" value="1"/>
</dbReference>
<gene>
    <name evidence="4" type="ORF">SAMN05216464_112157</name>
</gene>
<dbReference type="CDD" id="cd04301">
    <property type="entry name" value="NAT_SF"/>
    <property type="match status" value="1"/>
</dbReference>
<dbReference type="Gene3D" id="3.40.630.30">
    <property type="match status" value="1"/>
</dbReference>
<keyword evidence="4" id="KW-0689">Ribosomal protein</keyword>
<dbReference type="Pfam" id="PF00583">
    <property type="entry name" value="Acetyltransf_1"/>
    <property type="match status" value="1"/>
</dbReference>
<evidence type="ECO:0000259" key="3">
    <source>
        <dbReference type="PROSITE" id="PS51186"/>
    </source>
</evidence>
<keyword evidence="5" id="KW-1185">Reference proteome</keyword>
<evidence type="ECO:0000313" key="4">
    <source>
        <dbReference type="EMBL" id="SDF07886.1"/>
    </source>
</evidence>